<name>A8IK07_AZOC5</name>
<proteinExistence type="predicted"/>
<evidence type="ECO:0000313" key="1">
    <source>
        <dbReference type="EMBL" id="BAF86382.1"/>
    </source>
</evidence>
<dbReference type="STRING" id="438753.AZC_0384"/>
<gene>
    <name evidence="1" type="ordered locus">AZC_0384</name>
</gene>
<dbReference type="RefSeq" id="WP_012168915.1">
    <property type="nucleotide sequence ID" value="NC_009937.1"/>
</dbReference>
<protein>
    <recommendedName>
        <fullName evidence="3">Sulfotransferase</fullName>
    </recommendedName>
</protein>
<accession>A8IK07</accession>
<reference evidence="1 2" key="5">
    <citation type="journal article" date="2010" name="Appl. Environ. Microbiol.">
        <title>phrR-like gene praR of Azorhizobium caulinodans ORS571 is essential for symbiosis with Sesbania rostrata and is involved in expression of reb genes.</title>
        <authorList>
            <person name="Akiba N."/>
            <person name="Aono T."/>
            <person name="Toyazaki H."/>
            <person name="Sato S."/>
            <person name="Oyaizu H."/>
        </authorList>
    </citation>
    <scope>NUCLEOTIDE SEQUENCE [LARGE SCALE GENOMIC DNA]</scope>
    <source>
        <strain evidence="2">ATCC 43989 / DSM 5975 / JCM 20966 / LMG 6465 / NBRC 14845 / NCIMB 13405 / ORS 571</strain>
    </source>
</reference>
<dbReference type="EMBL" id="AP009384">
    <property type="protein sequence ID" value="BAF86382.1"/>
    <property type="molecule type" value="Genomic_DNA"/>
</dbReference>
<dbReference type="SUPFAM" id="SSF52540">
    <property type="entry name" value="P-loop containing nucleoside triphosphate hydrolases"/>
    <property type="match status" value="1"/>
</dbReference>
<dbReference type="HOGENOM" id="CLU_1007036_0_0_5"/>
<dbReference type="eggNOG" id="ENOG5034388">
    <property type="taxonomic scope" value="Bacteria"/>
</dbReference>
<dbReference type="Gene3D" id="3.40.50.300">
    <property type="entry name" value="P-loop containing nucleotide triphosphate hydrolases"/>
    <property type="match status" value="1"/>
</dbReference>
<reference evidence="2" key="2">
    <citation type="submission" date="2007-04" db="EMBL/GenBank/DDBJ databases">
        <title>Complete genome sequence of the nitrogen-fixing bacterium Azorhizobium caulinodans ORS571.</title>
        <authorList>
            <person name="Lee K.B."/>
            <person name="Backer P.D."/>
            <person name="Aono T."/>
            <person name="Liu C.T."/>
            <person name="Suzuki S."/>
            <person name="Suzuki T."/>
            <person name="Kaneko T."/>
            <person name="Yamada M."/>
            <person name="Tabata S."/>
            <person name="Kupfer D.M."/>
            <person name="Najar F.Z."/>
            <person name="Wiley G.B."/>
            <person name="Roe B."/>
            <person name="Binnewies T."/>
            <person name="Ussery D."/>
            <person name="Vereecke D."/>
            <person name="Gevers D."/>
            <person name="Holsters M."/>
            <person name="Oyaizu H."/>
        </authorList>
    </citation>
    <scope>NUCLEOTIDE SEQUENCE [LARGE SCALE GENOMIC DNA]</scope>
    <source>
        <strain evidence="2">ATCC 43989 / DSM 5975 / JCM 20966 / LMG 6465 / NBRC 14845 / NCIMB 13405 / ORS 571</strain>
    </source>
</reference>
<evidence type="ECO:0008006" key="3">
    <source>
        <dbReference type="Google" id="ProtNLM"/>
    </source>
</evidence>
<keyword evidence="2" id="KW-1185">Reference proteome</keyword>
<dbReference type="InterPro" id="IPR027417">
    <property type="entry name" value="P-loop_NTPase"/>
</dbReference>
<organism evidence="1 2">
    <name type="scientific">Azorhizobium caulinodans (strain ATCC 43989 / DSM 5975 / JCM 20966 / LMG 6465 / NBRC 14845 / NCIMB 13405 / ORS 571)</name>
    <dbReference type="NCBI Taxonomy" id="438753"/>
    <lineage>
        <taxon>Bacteria</taxon>
        <taxon>Pseudomonadati</taxon>
        <taxon>Pseudomonadota</taxon>
        <taxon>Alphaproteobacteria</taxon>
        <taxon>Hyphomicrobiales</taxon>
        <taxon>Xanthobacteraceae</taxon>
        <taxon>Azorhizobium</taxon>
    </lineage>
</organism>
<dbReference type="AlphaFoldDB" id="A8IK07"/>
<reference evidence="1 2" key="1">
    <citation type="journal article" date="2007" name="Appl. Environ. Microbiol.">
        <title>Rhizobial factors required for stem nodule maturation and maintenance in Sesbania rostrata-Azorhizobium caulinodans ORS571 symbiosis.</title>
        <authorList>
            <person name="Suzuki S."/>
            <person name="Aono T."/>
            <person name="Lee KB."/>
            <person name="Suzuki T."/>
            <person name="Liu CT."/>
            <person name="Miwa H."/>
            <person name="Wakao S."/>
            <person name="Iki T."/>
            <person name="Oyaizu H."/>
        </authorList>
    </citation>
    <scope>NUCLEOTIDE SEQUENCE [LARGE SCALE GENOMIC DNA]</scope>
    <source>
        <strain evidence="2">ATCC 43989 / DSM 5975 / JCM 20966 / LMG 6465 / NBRC 14845 / NCIMB 13405 / ORS 571</strain>
    </source>
</reference>
<reference evidence="1 2" key="3">
    <citation type="journal article" date="2008" name="BMC Genomics">
        <title>The genome of the versatile nitrogen fixer Azorhizobium caulinodans ORS571.</title>
        <authorList>
            <person name="Lee KB."/>
            <person name="Backer P.D."/>
            <person name="Aono T."/>
            <person name="Liu CT."/>
            <person name="Suzuki S."/>
            <person name="Suzuki T."/>
            <person name="Kaneko T."/>
            <person name="Yamada M."/>
            <person name="Tabata S."/>
            <person name="Kupfer D.M."/>
            <person name="Najar F.Z."/>
            <person name="Wiley G.B."/>
            <person name="Roe B."/>
            <person name="Binnewies T.T."/>
            <person name="Ussery D.W."/>
            <person name="D'Haeze W."/>
            <person name="Herder J.D."/>
            <person name="Gevers D."/>
            <person name="Vereecke D."/>
            <person name="Holsters M."/>
            <person name="Oyaizu H."/>
        </authorList>
    </citation>
    <scope>NUCLEOTIDE SEQUENCE [LARGE SCALE GENOMIC DNA]</scope>
    <source>
        <strain evidence="2">ATCC 43989 / DSM 5975 / JCM 20966 / LMG 6465 / NBRC 14845 / NCIMB 13405 / ORS 571</strain>
    </source>
</reference>
<dbReference type="KEGG" id="azc:AZC_0384"/>
<sequence>MAPAARGAMIYICYGVTKSASTFLYQLTEEILVVSGRSCGRIRQPGSAKLENYFDRISPTFLDRIAAAARGRDVVLKTHGPLDPGVGERIASGAVKASASIRDPREMAMSMADNGARARKLGLLPFAEIHTPADAIHSLDVQMDYFTAWSSVPGVELFTYNEICFSTEAAIRRVAAHLGLTVNAAAVLAPFRDGSIIGQFNVGKPQRYREMDAPTQALFLERYADLYARFNFDAEMPEAPPPVLKPRGALGHRIESTRRYLRRAFLTRSIGIVSPY</sequence>
<reference evidence="1 2" key="6">
    <citation type="journal article" date="2011" name="Appl. Environ. Microbiol.">
        <title>Involvement of the azorhizobial chromosome partition gene (parA) in the onset of bacteroid differentiation during Sesbania rostrata stem nodule development.</title>
        <authorList>
            <person name="Liu CT."/>
            <person name="Lee KB."/>
            <person name="Wang YS."/>
            <person name="Peng MH."/>
            <person name="Lee KT."/>
            <person name="Suzuki S."/>
            <person name="Suzuki T."/>
            <person name="Oyaizu H."/>
        </authorList>
    </citation>
    <scope>NUCLEOTIDE SEQUENCE [LARGE SCALE GENOMIC DNA]</scope>
    <source>
        <strain evidence="2">ATCC 43989 / DSM 5975 / JCM 20966 / LMG 6465 / NBRC 14845 / NCIMB 13405 / ORS 571</strain>
    </source>
</reference>
<dbReference type="Proteomes" id="UP000000270">
    <property type="component" value="Chromosome"/>
</dbReference>
<reference evidence="1 2" key="4">
    <citation type="journal article" date="2009" name="Appl. Environ. Microbiol.">
        <title>Comparative genome-wide transcriptional profiling of Azorhizobium caulinodans ORS571 grown under free-living and symbiotic conditions.</title>
        <authorList>
            <person name="Tsukada S."/>
            <person name="Aono T."/>
            <person name="Akiba N."/>
            <person name="Lee KB."/>
            <person name="Liu CT."/>
            <person name="Toyazaki H."/>
            <person name="Oyaizu H."/>
        </authorList>
    </citation>
    <scope>NUCLEOTIDE SEQUENCE [LARGE SCALE GENOMIC DNA]</scope>
    <source>
        <strain evidence="2">ATCC 43989 / DSM 5975 / JCM 20966 / LMG 6465 / NBRC 14845 / NCIMB 13405 / ORS 571</strain>
    </source>
</reference>
<evidence type="ECO:0000313" key="2">
    <source>
        <dbReference type="Proteomes" id="UP000000270"/>
    </source>
</evidence>